<evidence type="ECO:0000313" key="2">
    <source>
        <dbReference type="Proteomes" id="UP001181693"/>
    </source>
</evidence>
<keyword evidence="2" id="KW-1185">Reference proteome</keyword>
<reference evidence="1" key="1">
    <citation type="thesis" date="2020" institute="ProQuest LLC" country="789 East Eisenhower Parkway, Ann Arbor, MI, USA">
        <title>Comparative Genomics and Chromosome Evolution.</title>
        <authorList>
            <person name="Mudd A.B."/>
        </authorList>
    </citation>
    <scope>NUCLEOTIDE SEQUENCE</scope>
    <source>
        <strain evidence="1">1538</strain>
        <tissue evidence="1">Blood</tissue>
    </source>
</reference>
<gene>
    <name evidence="1" type="ORF">GDO54_018208</name>
</gene>
<sequence>MELEEQTVQMINLLCGRMDTNTLIIYAIWKSNQKLGNALCIVSNLINLINTTQGMVVCINCSRQEILSKAHQTSKLVGLSHNYYYLVFI</sequence>
<name>A0AAV3A4W4_PYXAD</name>
<evidence type="ECO:0000313" key="1">
    <source>
        <dbReference type="EMBL" id="DBA21598.1"/>
    </source>
</evidence>
<dbReference type="EMBL" id="DYDO01000007">
    <property type="protein sequence ID" value="DBA21598.1"/>
    <property type="molecule type" value="Genomic_DNA"/>
</dbReference>
<protein>
    <submittedName>
        <fullName evidence="1">Uncharacterized protein</fullName>
    </submittedName>
</protein>
<proteinExistence type="predicted"/>
<accession>A0AAV3A4W4</accession>
<organism evidence="1 2">
    <name type="scientific">Pyxicephalus adspersus</name>
    <name type="common">African bullfrog</name>
    <dbReference type="NCBI Taxonomy" id="30357"/>
    <lineage>
        <taxon>Eukaryota</taxon>
        <taxon>Metazoa</taxon>
        <taxon>Chordata</taxon>
        <taxon>Craniata</taxon>
        <taxon>Vertebrata</taxon>
        <taxon>Euteleostomi</taxon>
        <taxon>Amphibia</taxon>
        <taxon>Batrachia</taxon>
        <taxon>Anura</taxon>
        <taxon>Neobatrachia</taxon>
        <taxon>Ranoidea</taxon>
        <taxon>Pyxicephalidae</taxon>
        <taxon>Pyxicephalinae</taxon>
        <taxon>Pyxicephalus</taxon>
    </lineage>
</organism>
<comment type="caution">
    <text evidence="1">The sequence shown here is derived from an EMBL/GenBank/DDBJ whole genome shotgun (WGS) entry which is preliminary data.</text>
</comment>
<dbReference type="Proteomes" id="UP001181693">
    <property type="component" value="Unassembled WGS sequence"/>
</dbReference>
<dbReference type="AlphaFoldDB" id="A0AAV3A4W4"/>